<evidence type="ECO:0000256" key="2">
    <source>
        <dbReference type="PROSITE-ProRule" id="PRU01002"/>
    </source>
</evidence>
<evidence type="ECO:0000256" key="1">
    <source>
        <dbReference type="ARBA" id="ARBA00023242"/>
    </source>
</evidence>
<feature type="domain" description="WRC" evidence="4">
    <location>
        <begin position="123"/>
        <end position="168"/>
    </location>
</feature>
<feature type="region of interest" description="Disordered" evidence="3">
    <location>
        <begin position="156"/>
        <end position="182"/>
    </location>
</feature>
<gene>
    <name evidence="5" type="primary">GRF10</name>
    <name evidence="5" type="ORF">KSP39_PZI001947</name>
</gene>
<dbReference type="PANTHER" id="PTHR34122:SF4">
    <property type="entry name" value="WRC DOMAIN-CONTAINING PROTEIN"/>
    <property type="match status" value="1"/>
</dbReference>
<protein>
    <submittedName>
        <fullName evidence="5">Growth-regulating factor 10</fullName>
    </submittedName>
</protein>
<sequence length="285" mass="32720">MGKRLFLVDPSSLPDNLRCRRSDGRQWRCPQPAKPGLSFCEHHYHQVRRNQESTKNANNPRFKQTNEQNTKVTEPRPMRRQRGRRQRQKAEASAKEPAMRTQRMQGEGDMETAEPAGTRDLPIPDSLRCQRSDGRKWRCYQPVMPGLRFCEHHMRRNQGKRQNSKLASTAKHKRGQPARKLRQARVRGRLLGDGGTRTKQKIGDKYEDAYLEVTRDLPNGVMAISPWTAMGLANASPSVDWKLGSDYGFLLGRPFRSKNAERVPLATVQVVSQELCLSILLCQRH</sequence>
<evidence type="ECO:0000259" key="4">
    <source>
        <dbReference type="PROSITE" id="PS51667"/>
    </source>
</evidence>
<proteinExistence type="predicted"/>
<keyword evidence="6" id="KW-1185">Reference proteome</keyword>
<keyword evidence="1" id="KW-0539">Nucleus</keyword>
<comment type="caution">
    <text evidence="2">Lacks conserved residue(s) required for the propagation of feature annotation.</text>
</comment>
<dbReference type="Pfam" id="PF08879">
    <property type="entry name" value="WRC"/>
    <property type="match status" value="2"/>
</dbReference>
<dbReference type="Proteomes" id="UP001418222">
    <property type="component" value="Unassembled WGS sequence"/>
</dbReference>
<comment type="caution">
    <text evidence="5">The sequence shown here is derived from an EMBL/GenBank/DDBJ whole genome shotgun (WGS) entry which is preliminary data.</text>
</comment>
<feature type="compositionally biased region" description="Polar residues" evidence="3">
    <location>
        <begin position="53"/>
        <end position="72"/>
    </location>
</feature>
<feature type="region of interest" description="Disordered" evidence="3">
    <location>
        <begin position="48"/>
        <end position="127"/>
    </location>
</feature>
<evidence type="ECO:0000256" key="3">
    <source>
        <dbReference type="SAM" id="MobiDB-lite"/>
    </source>
</evidence>
<feature type="domain" description="WRC" evidence="4">
    <location>
        <begin position="13"/>
        <end position="58"/>
    </location>
</feature>
<feature type="compositionally biased region" description="Basic and acidic residues" evidence="3">
    <location>
        <begin position="88"/>
        <end position="98"/>
    </location>
</feature>
<evidence type="ECO:0000313" key="6">
    <source>
        <dbReference type="Proteomes" id="UP001418222"/>
    </source>
</evidence>
<feature type="compositionally biased region" description="Basic residues" evidence="3">
    <location>
        <begin position="78"/>
        <end position="87"/>
    </location>
</feature>
<accession>A0AAP0BZP8</accession>
<name>A0AAP0BZP8_9ASPA</name>
<dbReference type="PANTHER" id="PTHR34122">
    <property type="entry name" value="EXPRESSED PROTEIN-RELATED"/>
    <property type="match status" value="1"/>
</dbReference>
<organism evidence="5 6">
    <name type="scientific">Platanthera zijinensis</name>
    <dbReference type="NCBI Taxonomy" id="2320716"/>
    <lineage>
        <taxon>Eukaryota</taxon>
        <taxon>Viridiplantae</taxon>
        <taxon>Streptophyta</taxon>
        <taxon>Embryophyta</taxon>
        <taxon>Tracheophyta</taxon>
        <taxon>Spermatophyta</taxon>
        <taxon>Magnoliopsida</taxon>
        <taxon>Liliopsida</taxon>
        <taxon>Asparagales</taxon>
        <taxon>Orchidaceae</taxon>
        <taxon>Orchidoideae</taxon>
        <taxon>Orchideae</taxon>
        <taxon>Orchidinae</taxon>
        <taxon>Platanthera</taxon>
    </lineage>
</organism>
<feature type="compositionally biased region" description="Basic residues" evidence="3">
    <location>
        <begin position="170"/>
        <end position="182"/>
    </location>
</feature>
<dbReference type="EMBL" id="JBBWWQ010000002">
    <property type="protein sequence ID" value="KAK8954102.1"/>
    <property type="molecule type" value="Genomic_DNA"/>
</dbReference>
<reference evidence="5 6" key="1">
    <citation type="journal article" date="2022" name="Nat. Plants">
        <title>Genomes of leafy and leafless Platanthera orchids illuminate the evolution of mycoheterotrophy.</title>
        <authorList>
            <person name="Li M.H."/>
            <person name="Liu K.W."/>
            <person name="Li Z."/>
            <person name="Lu H.C."/>
            <person name="Ye Q.L."/>
            <person name="Zhang D."/>
            <person name="Wang J.Y."/>
            <person name="Li Y.F."/>
            <person name="Zhong Z.M."/>
            <person name="Liu X."/>
            <person name="Yu X."/>
            <person name="Liu D.K."/>
            <person name="Tu X.D."/>
            <person name="Liu B."/>
            <person name="Hao Y."/>
            <person name="Liao X.Y."/>
            <person name="Jiang Y.T."/>
            <person name="Sun W.H."/>
            <person name="Chen J."/>
            <person name="Chen Y.Q."/>
            <person name="Ai Y."/>
            <person name="Zhai J.W."/>
            <person name="Wu S.S."/>
            <person name="Zhou Z."/>
            <person name="Hsiao Y.Y."/>
            <person name="Wu W.L."/>
            <person name="Chen Y.Y."/>
            <person name="Lin Y.F."/>
            <person name="Hsu J.L."/>
            <person name="Li C.Y."/>
            <person name="Wang Z.W."/>
            <person name="Zhao X."/>
            <person name="Zhong W.Y."/>
            <person name="Ma X.K."/>
            <person name="Ma L."/>
            <person name="Huang J."/>
            <person name="Chen G.Z."/>
            <person name="Huang M.Z."/>
            <person name="Huang L."/>
            <person name="Peng D.H."/>
            <person name="Luo Y.B."/>
            <person name="Zou S.Q."/>
            <person name="Chen S.P."/>
            <person name="Lan S."/>
            <person name="Tsai W.C."/>
            <person name="Van de Peer Y."/>
            <person name="Liu Z.J."/>
        </authorList>
    </citation>
    <scope>NUCLEOTIDE SEQUENCE [LARGE SCALE GENOMIC DNA]</scope>
    <source>
        <strain evidence="5">Lor287</strain>
    </source>
</reference>
<dbReference type="PROSITE" id="PS51667">
    <property type="entry name" value="WRC"/>
    <property type="match status" value="2"/>
</dbReference>
<dbReference type="InterPro" id="IPR014977">
    <property type="entry name" value="WRC_dom"/>
</dbReference>
<dbReference type="AlphaFoldDB" id="A0AAP0BZP8"/>
<evidence type="ECO:0000313" key="5">
    <source>
        <dbReference type="EMBL" id="KAK8954102.1"/>
    </source>
</evidence>